<gene>
    <name evidence="6" type="ORF">D3P05_22410</name>
</gene>
<keyword evidence="5" id="KW-0472">Membrane</keyword>
<dbReference type="InterPro" id="IPR023353">
    <property type="entry name" value="LemA-like_dom_sf"/>
</dbReference>
<evidence type="ECO:0000313" key="6">
    <source>
        <dbReference type="EMBL" id="RJL01221.1"/>
    </source>
</evidence>
<dbReference type="Pfam" id="PF04011">
    <property type="entry name" value="LemA"/>
    <property type="match status" value="1"/>
</dbReference>
<dbReference type="GO" id="GO:0016020">
    <property type="term" value="C:membrane"/>
    <property type="evidence" value="ECO:0007669"/>
    <property type="project" value="UniProtKB-SubCell"/>
</dbReference>
<dbReference type="SUPFAM" id="SSF140478">
    <property type="entry name" value="LemA-like"/>
    <property type="match status" value="1"/>
</dbReference>
<name>A0A418ZTD5_9RHOB</name>
<dbReference type="Proteomes" id="UP000283587">
    <property type="component" value="Unassembled WGS sequence"/>
</dbReference>
<dbReference type="EMBL" id="QZEW01000161">
    <property type="protein sequence ID" value="RJL01221.1"/>
    <property type="molecule type" value="Genomic_DNA"/>
</dbReference>
<dbReference type="RefSeq" id="WP_119900970.1">
    <property type="nucleotide sequence ID" value="NZ_QNRC01000049.1"/>
</dbReference>
<dbReference type="InterPro" id="IPR007156">
    <property type="entry name" value="MamQ_LemA"/>
</dbReference>
<comment type="caution">
    <text evidence="6">The sequence shown here is derived from an EMBL/GenBank/DDBJ whole genome shotgun (WGS) entry which is preliminary data.</text>
</comment>
<keyword evidence="3" id="KW-0812">Transmembrane</keyword>
<dbReference type="PANTHER" id="PTHR34478">
    <property type="entry name" value="PROTEIN LEMA"/>
    <property type="match status" value="1"/>
</dbReference>
<evidence type="ECO:0000256" key="2">
    <source>
        <dbReference type="ARBA" id="ARBA00008854"/>
    </source>
</evidence>
<evidence type="ECO:0000313" key="7">
    <source>
        <dbReference type="Proteomes" id="UP000283587"/>
    </source>
</evidence>
<accession>A0A418ZTD5</accession>
<protein>
    <submittedName>
        <fullName evidence="6">LemA family protein</fullName>
    </submittedName>
</protein>
<dbReference type="PANTHER" id="PTHR34478:SF1">
    <property type="entry name" value="PROTEIN LEMA"/>
    <property type="match status" value="1"/>
</dbReference>
<reference evidence="7" key="1">
    <citation type="submission" date="2018-09" db="EMBL/GenBank/DDBJ databases">
        <title>Paracoccus onubensis nov. sp. a moderate halophilic bacterium isolated from Gruta de las Maravillas (Aracena, Spain).</title>
        <authorList>
            <person name="Jurado V."/>
            <person name="Gutierrez-Patricio S."/>
            <person name="Gonzalez-Pimentel J.L."/>
            <person name="Miller A.Z."/>
            <person name="Laiz L."/>
            <person name="Saiz-Jimenez C."/>
        </authorList>
    </citation>
    <scope>NUCLEOTIDE SEQUENCE [LARGE SCALE GENOMIC DNA]</scope>
    <source>
        <strain evidence="7">DSM 26381</strain>
    </source>
</reference>
<evidence type="ECO:0000256" key="3">
    <source>
        <dbReference type="ARBA" id="ARBA00022692"/>
    </source>
</evidence>
<keyword evidence="7" id="KW-1185">Reference proteome</keyword>
<evidence type="ECO:0000256" key="5">
    <source>
        <dbReference type="ARBA" id="ARBA00023136"/>
    </source>
</evidence>
<evidence type="ECO:0000256" key="4">
    <source>
        <dbReference type="ARBA" id="ARBA00022989"/>
    </source>
</evidence>
<keyword evidence="4" id="KW-1133">Transmembrane helix</keyword>
<sequence length="184" mass="20387">MNWIIILAIAAGGLALYAVAVYNRLVGLRQRTREAWSGIDVQLKRRSNLIPNLVETVRGYVTHEKDLLDQITRSRAAASGSDSVAERAAVEGQLGAVLGRLFAVAEAYPDLKASRNFQDLHASLDGIERDIQHVRRYYNGAVRMLNIAVQSFPSNLIAGLFGFRQADYFELDDPSERAVPQVAF</sequence>
<organism evidence="6 7">
    <name type="scientific">Paracoccus siganidrum</name>
    <dbReference type="NCBI Taxonomy" id="1276757"/>
    <lineage>
        <taxon>Bacteria</taxon>
        <taxon>Pseudomonadati</taxon>
        <taxon>Pseudomonadota</taxon>
        <taxon>Alphaproteobacteria</taxon>
        <taxon>Rhodobacterales</taxon>
        <taxon>Paracoccaceae</taxon>
        <taxon>Paracoccus</taxon>
    </lineage>
</organism>
<dbReference type="OrthoDB" id="9804152at2"/>
<comment type="subcellular location">
    <subcellularLocation>
        <location evidence="1">Membrane</location>
        <topology evidence="1">Single-pass membrane protein</topology>
    </subcellularLocation>
</comment>
<dbReference type="Gene3D" id="1.20.1440.20">
    <property type="entry name" value="LemA-like domain"/>
    <property type="match status" value="1"/>
</dbReference>
<dbReference type="AlphaFoldDB" id="A0A418ZTD5"/>
<evidence type="ECO:0000256" key="1">
    <source>
        <dbReference type="ARBA" id="ARBA00004167"/>
    </source>
</evidence>
<comment type="similarity">
    <text evidence="2">Belongs to the LemA family.</text>
</comment>
<proteinExistence type="inferred from homology"/>